<dbReference type="EMBL" id="FOTI01000003">
    <property type="protein sequence ID" value="SFL19086.1"/>
    <property type="molecule type" value="Genomic_DNA"/>
</dbReference>
<evidence type="ECO:0000256" key="1">
    <source>
        <dbReference type="SAM" id="Phobius"/>
    </source>
</evidence>
<dbReference type="Proteomes" id="UP000199006">
    <property type="component" value="Unassembled WGS sequence"/>
</dbReference>
<dbReference type="OrthoDB" id="3805529at2"/>
<dbReference type="STRING" id="29563.SAMN02983006_00439"/>
<feature type="transmembrane region" description="Helical" evidence="1">
    <location>
        <begin position="430"/>
        <end position="455"/>
    </location>
</feature>
<keyword evidence="1" id="KW-0812">Transmembrane</keyword>
<feature type="transmembrane region" description="Helical" evidence="1">
    <location>
        <begin position="557"/>
        <end position="574"/>
    </location>
</feature>
<feature type="transmembrane region" description="Helical" evidence="1">
    <location>
        <begin position="467"/>
        <end position="487"/>
    </location>
</feature>
<accession>A0A1I4FQJ7</accession>
<feature type="transmembrane region" description="Helical" evidence="1">
    <location>
        <begin position="370"/>
        <end position="388"/>
    </location>
</feature>
<feature type="transmembrane region" description="Helical" evidence="1">
    <location>
        <begin position="618"/>
        <end position="637"/>
    </location>
</feature>
<dbReference type="Pfam" id="PF18949">
    <property type="entry name" value="DUF5693"/>
    <property type="match status" value="1"/>
</dbReference>
<dbReference type="AlphaFoldDB" id="A0A1I4FQJ7"/>
<evidence type="ECO:0000313" key="2">
    <source>
        <dbReference type="EMBL" id="SFL19086.1"/>
    </source>
</evidence>
<name>A0A1I4FQJ7_9FIRM</name>
<dbReference type="RefSeq" id="WP_089858939.1">
    <property type="nucleotide sequence ID" value="NZ_FOTI01000003.1"/>
</dbReference>
<dbReference type="InterPro" id="IPR043748">
    <property type="entry name" value="DUF5693"/>
</dbReference>
<keyword evidence="3" id="KW-1185">Reference proteome</keyword>
<feature type="transmembrane region" description="Helical" evidence="1">
    <location>
        <begin position="394"/>
        <end position="418"/>
    </location>
</feature>
<organism evidence="2 3">
    <name type="scientific">Halanaerobium salsuginis</name>
    <dbReference type="NCBI Taxonomy" id="29563"/>
    <lineage>
        <taxon>Bacteria</taxon>
        <taxon>Bacillati</taxon>
        <taxon>Bacillota</taxon>
        <taxon>Clostridia</taxon>
        <taxon>Halanaerobiales</taxon>
        <taxon>Halanaerobiaceae</taxon>
        <taxon>Halanaerobium</taxon>
    </lineage>
</organism>
<keyword evidence="1" id="KW-0472">Membrane</keyword>
<feature type="transmembrane region" description="Helical" evidence="1">
    <location>
        <begin position="581"/>
        <end position="598"/>
    </location>
</feature>
<keyword evidence="1" id="KW-1133">Transmembrane helix</keyword>
<feature type="transmembrane region" description="Helical" evidence="1">
    <location>
        <begin position="342"/>
        <end position="363"/>
    </location>
</feature>
<evidence type="ECO:0000313" key="3">
    <source>
        <dbReference type="Proteomes" id="UP000199006"/>
    </source>
</evidence>
<reference evidence="2 3" key="1">
    <citation type="submission" date="2016-10" db="EMBL/GenBank/DDBJ databases">
        <authorList>
            <person name="de Groot N.N."/>
        </authorList>
    </citation>
    <scope>NUCLEOTIDE SEQUENCE [LARGE SCALE GENOMIC DNA]</scope>
    <source>
        <strain evidence="2 3">ATCC 51327</strain>
    </source>
</reference>
<proteinExistence type="predicted"/>
<feature type="transmembrane region" description="Helical" evidence="1">
    <location>
        <begin position="508"/>
        <end position="526"/>
    </location>
</feature>
<sequence length="651" mass="73440">MKKILLLIIIITLIFAGAGLKARVNYFAQQKGIEIVFDGDSYLELKSLVPQLTMQKLQEAGVTGFAVYQQTLKDLLENGSLQKIDQINFAFLQQELRTKLQASNLDLQQSANTALFMAVNPNLIEQLKNLAPELEADYQVHSFEIADQYFLYFPHWHKTLENLSLGYNQHLVDQAQKAGLKIAYRSGNKLNAFAVLKNSIAAIKPQLLIFDGDEVTGYPADLRKTAELIKQNKLIYGNIEAFIADQSGADKLTKLTNFKLLRTHSMQQEEVEKSTKAKIIERYLLAVRERAVKIIYHKPFLKGDKLLERNLDLLNSLESDLKTAGYQIGQARPLGYFNSSRLNLVFVLFGVTAAGILLLYYFVGCRYLKALTLFFLATGLMALVLINLDKIILLRQIIAFAAAIIFPSLAIIAFLLNNKAGVADLKKDKLVFLIFNYTAAFLTALAGAIFVSAALNTSDFIFKVNNFRGIKLAFLLPLVLISFYFIVQPAKHNFTGKLPLLLEKNIKVKHLILAAGLALLAVIYIGRTGNFPLLPVPAWELTIRSLLAKILYVRPRFKEFLIGYPLLIFALYLNGEQKKKLIFYPLLMLASVGVITTVNTFSHLHTPVLISLFRTFHSYWLALIIGSLLILFYKVLLKLWHKYSYLFKAAN</sequence>
<gene>
    <name evidence="2" type="ORF">SAMN02983006_00439</name>
</gene>
<protein>
    <submittedName>
        <fullName evidence="2">Uncharacterized protein</fullName>
    </submittedName>
</protein>